<evidence type="ECO:0000259" key="6">
    <source>
        <dbReference type="PROSITE" id="PS51842"/>
    </source>
</evidence>
<dbReference type="InterPro" id="IPR039008">
    <property type="entry name" value="IF_rod_dom"/>
</dbReference>
<keyword evidence="1" id="KW-0416">Keratin</keyword>
<dbReference type="PANTHER" id="PTHR45616:SF18">
    <property type="entry name" value="KERATIN, TYPE II CYTOSKELETAL 78"/>
    <property type="match status" value="1"/>
</dbReference>
<keyword evidence="2" id="KW-0403">Intermediate filament</keyword>
<evidence type="ECO:0000256" key="1">
    <source>
        <dbReference type="ARBA" id="ARBA00022744"/>
    </source>
</evidence>
<protein>
    <recommendedName>
        <fullName evidence="6">IF rod domain-containing protein</fullName>
    </recommendedName>
</protein>
<dbReference type="Gene3D" id="1.20.5.1160">
    <property type="entry name" value="Vasodilator-stimulated phosphoprotein"/>
    <property type="match status" value="1"/>
</dbReference>
<name>A0AAD4UMB4_OVIAM</name>
<comment type="caution">
    <text evidence="7">The sequence shown here is derived from an EMBL/GenBank/DDBJ whole genome shotgun (WGS) entry which is preliminary data.</text>
</comment>
<dbReference type="PRINTS" id="PR01276">
    <property type="entry name" value="TYPE2KERATIN"/>
</dbReference>
<organism evidence="7 8">
    <name type="scientific">Ovis ammon polii</name>
    <dbReference type="NCBI Taxonomy" id="230172"/>
    <lineage>
        <taxon>Eukaryota</taxon>
        <taxon>Metazoa</taxon>
        <taxon>Chordata</taxon>
        <taxon>Craniata</taxon>
        <taxon>Vertebrata</taxon>
        <taxon>Euteleostomi</taxon>
        <taxon>Mammalia</taxon>
        <taxon>Eutheria</taxon>
        <taxon>Laurasiatheria</taxon>
        <taxon>Artiodactyla</taxon>
        <taxon>Ruminantia</taxon>
        <taxon>Pecora</taxon>
        <taxon>Bovidae</taxon>
        <taxon>Caprinae</taxon>
        <taxon>Ovis</taxon>
    </lineage>
</organism>
<evidence type="ECO:0000313" key="8">
    <source>
        <dbReference type="Proteomes" id="UP001214576"/>
    </source>
</evidence>
<evidence type="ECO:0000256" key="3">
    <source>
        <dbReference type="ARBA" id="ARBA00023054"/>
    </source>
</evidence>
<feature type="coiled-coil region" evidence="5">
    <location>
        <begin position="98"/>
        <end position="162"/>
    </location>
</feature>
<dbReference type="FunFam" id="1.20.5.1160:FF:000001">
    <property type="entry name" value="Keratin type II"/>
    <property type="match status" value="1"/>
</dbReference>
<reference evidence="7" key="1">
    <citation type="submission" date="2022-03" db="EMBL/GenBank/DDBJ databases">
        <title>Genomic analyses of argali, domestic sheep and their hybrids provide insights into chromosomal evolution, heterosis and genetic basis of agronomic traits.</title>
        <authorList>
            <person name="Li M."/>
        </authorList>
    </citation>
    <scope>NUCLEOTIDE SEQUENCE</scope>
    <source>
        <strain evidence="7">CAU-MHL-2022a</strain>
        <tissue evidence="7">Skin</tissue>
    </source>
</reference>
<dbReference type="GO" id="GO:0045095">
    <property type="term" value="C:keratin filament"/>
    <property type="evidence" value="ECO:0007669"/>
    <property type="project" value="InterPro"/>
</dbReference>
<dbReference type="PANTHER" id="PTHR45616">
    <property type="entry name" value="GATA-TYPE DOMAIN-CONTAINING PROTEIN"/>
    <property type="match status" value="1"/>
</dbReference>
<dbReference type="AlphaFoldDB" id="A0AAD4UMB4"/>
<dbReference type="Proteomes" id="UP001214576">
    <property type="component" value="Unassembled WGS sequence"/>
</dbReference>
<comment type="function">
    <text evidence="4">Wool microfibrillar keratin.</text>
</comment>
<dbReference type="GO" id="GO:0045109">
    <property type="term" value="P:intermediate filament organization"/>
    <property type="evidence" value="ECO:0007669"/>
    <property type="project" value="TreeGrafter"/>
</dbReference>
<evidence type="ECO:0000256" key="5">
    <source>
        <dbReference type="SAM" id="Coils"/>
    </source>
</evidence>
<dbReference type="GO" id="GO:0031424">
    <property type="term" value="P:keratinization"/>
    <property type="evidence" value="ECO:0007669"/>
    <property type="project" value="TreeGrafter"/>
</dbReference>
<evidence type="ECO:0000256" key="2">
    <source>
        <dbReference type="ARBA" id="ARBA00022754"/>
    </source>
</evidence>
<gene>
    <name evidence="7" type="ORF">MG293_003170</name>
</gene>
<dbReference type="GO" id="GO:0005615">
    <property type="term" value="C:extracellular space"/>
    <property type="evidence" value="ECO:0007669"/>
    <property type="project" value="TreeGrafter"/>
</dbReference>
<dbReference type="InterPro" id="IPR003054">
    <property type="entry name" value="Keratin_II"/>
</dbReference>
<evidence type="ECO:0000313" key="7">
    <source>
        <dbReference type="EMBL" id="KAI4546615.1"/>
    </source>
</evidence>
<accession>A0AAD4UMB4</accession>
<dbReference type="SMART" id="SM01391">
    <property type="entry name" value="Filament"/>
    <property type="match status" value="1"/>
</dbReference>
<evidence type="ECO:0000256" key="4">
    <source>
        <dbReference type="ARBA" id="ARBA00055161"/>
    </source>
</evidence>
<dbReference type="PROSITE" id="PS51842">
    <property type="entry name" value="IF_ROD_2"/>
    <property type="match status" value="1"/>
</dbReference>
<keyword evidence="8" id="KW-1185">Reference proteome</keyword>
<dbReference type="Pfam" id="PF00038">
    <property type="entry name" value="Filament"/>
    <property type="match status" value="1"/>
</dbReference>
<proteinExistence type="predicted"/>
<dbReference type="SUPFAM" id="SSF64593">
    <property type="entry name" value="Intermediate filament protein, coiled coil region"/>
    <property type="match status" value="2"/>
</dbReference>
<dbReference type="EMBL" id="JAKZEL010000002">
    <property type="protein sequence ID" value="KAI4546615.1"/>
    <property type="molecule type" value="Genomic_DNA"/>
</dbReference>
<keyword evidence="3 5" id="KW-0175">Coiled coil</keyword>
<sequence length="233" mass="26941">MIQEKQERHGGVECLPPGKGFGCGLEDDALLSSSPSSPLHEVTSCPWLGLPGQQVTINQSLLTPPKIEIDPQFQVVRTQETQQIRVLNNQFASFIDKVRFLEQQNKVLETKWRLLQQQGLSDGPQGLESFFEAYLVRLRTQLEQLQRERGSLDAELKSCQSQEEEYKAKYECEAYRRATLENDFVVLKKDADGVFLSKMEMESKVKDLKEYICFLKHLYEEVRILHGQKRWFA</sequence>
<feature type="domain" description="IF rod" evidence="6">
    <location>
        <begin position="80"/>
        <end position="233"/>
    </location>
</feature>
<dbReference type="GO" id="GO:0030280">
    <property type="term" value="F:structural constituent of skin epidermis"/>
    <property type="evidence" value="ECO:0007669"/>
    <property type="project" value="TreeGrafter"/>
</dbReference>